<dbReference type="AlphaFoldDB" id="A0A102LDY1"/>
<gene>
    <name evidence="3" type="ORF">WI38_04165</name>
</gene>
<dbReference type="Gene3D" id="1.20.144.10">
    <property type="entry name" value="Phosphatidic acid phosphatase type 2/haloperoxidase"/>
    <property type="match status" value="1"/>
</dbReference>
<feature type="region of interest" description="Disordered" evidence="1">
    <location>
        <begin position="211"/>
        <end position="236"/>
    </location>
</feature>
<dbReference type="SUPFAM" id="SSF48317">
    <property type="entry name" value="Acid phosphatase/Vanadium-dependent haloperoxidase"/>
    <property type="match status" value="1"/>
</dbReference>
<evidence type="ECO:0000256" key="2">
    <source>
        <dbReference type="SAM" id="Phobius"/>
    </source>
</evidence>
<dbReference type="InterPro" id="IPR036938">
    <property type="entry name" value="PAP2/HPO_sf"/>
</dbReference>
<keyword evidence="2" id="KW-1133">Transmembrane helix</keyword>
<feature type="transmembrane region" description="Helical" evidence="2">
    <location>
        <begin position="6"/>
        <end position="34"/>
    </location>
</feature>
<keyword evidence="2" id="KW-0472">Membrane</keyword>
<feature type="transmembrane region" description="Helical" evidence="2">
    <location>
        <begin position="77"/>
        <end position="96"/>
    </location>
</feature>
<reference evidence="3 4" key="1">
    <citation type="submission" date="2015-11" db="EMBL/GenBank/DDBJ databases">
        <title>Expanding the genomic diversity of Burkholderia species for the development of highly accurate diagnostics.</title>
        <authorList>
            <person name="Sahl J."/>
            <person name="Keim P."/>
            <person name="Wagner D."/>
        </authorList>
    </citation>
    <scope>NUCLEOTIDE SEQUENCE [LARGE SCALE GENOMIC DNA]</scope>
    <source>
        <strain evidence="3 4">RF32-BP4</strain>
    </source>
</reference>
<accession>A0A102LDY1</accession>
<protein>
    <submittedName>
        <fullName evidence="3">Phosphoesterase</fullName>
    </submittedName>
</protein>
<dbReference type="CDD" id="cd01610">
    <property type="entry name" value="PAP2_like"/>
    <property type="match status" value="1"/>
</dbReference>
<keyword evidence="2" id="KW-0812">Transmembrane</keyword>
<evidence type="ECO:0000313" key="3">
    <source>
        <dbReference type="EMBL" id="KUZ95975.1"/>
    </source>
</evidence>
<dbReference type="RefSeq" id="WP_059631249.1">
    <property type="nucleotide sequence ID" value="NZ_LOTK01000023.1"/>
</dbReference>
<feature type="transmembrane region" description="Helical" evidence="2">
    <location>
        <begin position="159"/>
        <end position="178"/>
    </location>
</feature>
<proteinExistence type="predicted"/>
<feature type="compositionally biased region" description="Polar residues" evidence="1">
    <location>
        <begin position="213"/>
        <end position="228"/>
    </location>
</feature>
<feature type="transmembrane region" description="Helical" evidence="2">
    <location>
        <begin position="133"/>
        <end position="152"/>
    </location>
</feature>
<dbReference type="EMBL" id="LOTN01000004">
    <property type="protein sequence ID" value="KUZ95975.1"/>
    <property type="molecule type" value="Genomic_DNA"/>
</dbReference>
<name>A0A102LDY1_9BURK</name>
<comment type="caution">
    <text evidence="3">The sequence shown here is derived from an EMBL/GenBank/DDBJ whole genome shotgun (WGS) entry which is preliminary data.</text>
</comment>
<organism evidence="3 4">
    <name type="scientific">Burkholderia ubonensis</name>
    <dbReference type="NCBI Taxonomy" id="101571"/>
    <lineage>
        <taxon>Bacteria</taxon>
        <taxon>Pseudomonadati</taxon>
        <taxon>Pseudomonadota</taxon>
        <taxon>Betaproteobacteria</taxon>
        <taxon>Burkholderiales</taxon>
        <taxon>Burkholderiaceae</taxon>
        <taxon>Burkholderia</taxon>
        <taxon>Burkholderia cepacia complex</taxon>
    </lineage>
</organism>
<feature type="transmembrane region" description="Helical" evidence="2">
    <location>
        <begin position="41"/>
        <end position="65"/>
    </location>
</feature>
<feature type="transmembrane region" description="Helical" evidence="2">
    <location>
        <begin position="103"/>
        <end position="127"/>
    </location>
</feature>
<evidence type="ECO:0000313" key="4">
    <source>
        <dbReference type="Proteomes" id="UP000065521"/>
    </source>
</evidence>
<sequence length="236" mass="24908">MFDLPSHLWISITAFGGAGLTLPLAITIAVWLALGYSWQRAVGWLAVLACAIGVVALTKIAFLGWGIGIRTWDFTGFSGHAMLSTSVYPVAIFLALIRARAPLRLLGIALGLAAGVAVGVSRVALAAHSPSESVTGCIVGALAALVFIAASWRAEPHRWSVPAVIVSLVLVTVALHGVTVPSHRWVTQVALHLSGHERPFVRARWKANPNYRPASQPSSLQRTDSLPSAQPGALHA</sequence>
<dbReference type="Proteomes" id="UP000065521">
    <property type="component" value="Unassembled WGS sequence"/>
</dbReference>
<evidence type="ECO:0000256" key="1">
    <source>
        <dbReference type="SAM" id="MobiDB-lite"/>
    </source>
</evidence>